<sequence>MSPTSDYHHLASFAYLKSRGSGYSIFMENAKYGLQ</sequence>
<evidence type="ECO:0000313" key="2">
    <source>
        <dbReference type="Proteomes" id="UP000029120"/>
    </source>
</evidence>
<name>A0A087FWP5_ARAAL</name>
<evidence type="ECO:0000313" key="1">
    <source>
        <dbReference type="EMBL" id="KFK22047.1"/>
    </source>
</evidence>
<dbReference type="AlphaFoldDB" id="A0A087FWP5"/>
<protein>
    <submittedName>
        <fullName evidence="1">Uncharacterized protein</fullName>
    </submittedName>
</protein>
<organism evidence="1 2">
    <name type="scientific">Arabis alpina</name>
    <name type="common">Alpine rock-cress</name>
    <dbReference type="NCBI Taxonomy" id="50452"/>
    <lineage>
        <taxon>Eukaryota</taxon>
        <taxon>Viridiplantae</taxon>
        <taxon>Streptophyta</taxon>
        <taxon>Embryophyta</taxon>
        <taxon>Tracheophyta</taxon>
        <taxon>Spermatophyta</taxon>
        <taxon>Magnoliopsida</taxon>
        <taxon>eudicotyledons</taxon>
        <taxon>Gunneridae</taxon>
        <taxon>Pentapetalae</taxon>
        <taxon>rosids</taxon>
        <taxon>malvids</taxon>
        <taxon>Brassicales</taxon>
        <taxon>Brassicaceae</taxon>
        <taxon>Arabideae</taxon>
        <taxon>Arabis</taxon>
    </lineage>
</organism>
<keyword evidence="2" id="KW-1185">Reference proteome</keyword>
<dbReference type="EMBL" id="KL993101">
    <property type="protein sequence ID" value="KFK22047.1"/>
    <property type="molecule type" value="Genomic_DNA"/>
</dbReference>
<reference evidence="2" key="1">
    <citation type="journal article" date="2015" name="Nat. Plants">
        <title>Genome expansion of Arabis alpina linked with retrotransposition and reduced symmetric DNA methylation.</title>
        <authorList>
            <person name="Willing E.M."/>
            <person name="Rawat V."/>
            <person name="Mandakova T."/>
            <person name="Maumus F."/>
            <person name="James G.V."/>
            <person name="Nordstroem K.J."/>
            <person name="Becker C."/>
            <person name="Warthmann N."/>
            <person name="Chica C."/>
            <person name="Szarzynska B."/>
            <person name="Zytnicki M."/>
            <person name="Albani M.C."/>
            <person name="Kiefer C."/>
            <person name="Bergonzi S."/>
            <person name="Castaings L."/>
            <person name="Mateos J.L."/>
            <person name="Berns M.C."/>
            <person name="Bujdoso N."/>
            <person name="Piofczyk T."/>
            <person name="de Lorenzo L."/>
            <person name="Barrero-Sicilia C."/>
            <person name="Mateos I."/>
            <person name="Piednoel M."/>
            <person name="Hagmann J."/>
            <person name="Chen-Min-Tao R."/>
            <person name="Iglesias-Fernandez R."/>
            <person name="Schuster S.C."/>
            <person name="Alonso-Blanco C."/>
            <person name="Roudier F."/>
            <person name="Carbonero P."/>
            <person name="Paz-Ares J."/>
            <person name="Davis S.J."/>
            <person name="Pecinka A."/>
            <person name="Quesneville H."/>
            <person name="Colot V."/>
            <person name="Lysak M.A."/>
            <person name="Weigel D."/>
            <person name="Coupland G."/>
            <person name="Schneeberger K."/>
        </authorList>
    </citation>
    <scope>NUCLEOTIDE SEQUENCE [LARGE SCALE GENOMIC DNA]</scope>
    <source>
        <strain evidence="2">cv. Pajares</strain>
    </source>
</reference>
<proteinExistence type="predicted"/>
<dbReference type="Proteomes" id="UP000029120">
    <property type="component" value="Unassembled WGS sequence"/>
</dbReference>
<dbReference type="Gramene" id="KFK22047">
    <property type="protein sequence ID" value="KFK22047"/>
    <property type="gene ID" value="AALP_AAs71129U000100"/>
</dbReference>
<gene>
    <name evidence="1" type="ORF">AALP_AAs71129U000100</name>
</gene>
<accession>A0A087FWP5</accession>